<reference evidence="3" key="1">
    <citation type="submission" date="2023-10" db="EMBL/GenBank/DDBJ databases">
        <authorList>
            <person name="Noh H."/>
        </authorList>
    </citation>
    <scope>NUCLEOTIDE SEQUENCE</scope>
    <source>
        <strain evidence="3">DUCC4014</strain>
    </source>
</reference>
<organism evidence="3 4">
    <name type="scientific">Vanrija pseudolonga</name>
    <dbReference type="NCBI Taxonomy" id="143232"/>
    <lineage>
        <taxon>Eukaryota</taxon>
        <taxon>Fungi</taxon>
        <taxon>Dikarya</taxon>
        <taxon>Basidiomycota</taxon>
        <taxon>Agaricomycotina</taxon>
        <taxon>Tremellomycetes</taxon>
        <taxon>Trichosporonales</taxon>
        <taxon>Trichosporonaceae</taxon>
        <taxon>Vanrija</taxon>
    </lineage>
</organism>
<protein>
    <submittedName>
        <fullName evidence="3">WSC domain-containing protein</fullName>
    </submittedName>
</protein>
<dbReference type="GeneID" id="87803459"/>
<evidence type="ECO:0000256" key="1">
    <source>
        <dbReference type="SAM" id="SignalP"/>
    </source>
</evidence>
<dbReference type="InterPro" id="IPR002889">
    <property type="entry name" value="WSC_carb-bd"/>
</dbReference>
<dbReference type="PANTHER" id="PTHR43662">
    <property type="match status" value="1"/>
</dbReference>
<evidence type="ECO:0000259" key="2">
    <source>
        <dbReference type="PROSITE" id="PS51212"/>
    </source>
</evidence>
<gene>
    <name evidence="3" type="primary">ARB_07867_0</name>
    <name evidence="3" type="ORF">LOC62_01G000200</name>
</gene>
<dbReference type="SMART" id="SM00321">
    <property type="entry name" value="WSC"/>
    <property type="match status" value="2"/>
</dbReference>
<feature type="domain" description="WSC" evidence="2">
    <location>
        <begin position="368"/>
        <end position="463"/>
    </location>
</feature>
<dbReference type="Pfam" id="PF09362">
    <property type="entry name" value="DUF1996"/>
    <property type="match status" value="1"/>
</dbReference>
<dbReference type="InterPro" id="IPR018535">
    <property type="entry name" value="DUF1996"/>
</dbReference>
<feature type="chain" id="PRO_5042088415" evidence="1">
    <location>
        <begin position="20"/>
        <end position="588"/>
    </location>
</feature>
<feature type="domain" description="WSC" evidence="2">
    <location>
        <begin position="474"/>
        <end position="567"/>
    </location>
</feature>
<proteinExistence type="predicted"/>
<dbReference type="AlphaFoldDB" id="A0AAF1BMD1"/>
<sequence length="588" mass="63164">MLGAVLASLVTLLAVPANAYFILSHPVLETTRLDPIVTPGTVGGHMHSIVGGSAFNRTTTYESMIASKCTTAPVTIDKSNYWTPQLYYYDPSDQSYTGIPVAFVNTYYLPRPGPGETTVKAPPKGLRILQGNPFRRTFNASSFDDQSVSFVCLDYSGAHQNDPAWAQRNSFFEHNCPDGLRAQVNFPNCWDGVNLDSPDHRSHMAWPSGGVNGGGTCPPSHPVHLVQVFYEFIYNTGNYPFNPAGTPTWVFANGDATGYGMHGDFIAGWEEPNGVNVLQQAIDGCNDNNGVGGELQNCPPFVPYINNAAASACRPENELVNEDNGVGHKIARLPGNNPLWVGTGPKPSWPGFVDVDTYVSPTSTIPTGYSRTGCIAEGTSGRALTGASFSNNNMTRGACVSWCADRGFPYAGVEFGRECYCDTQLRNGASNTTIDDSQCSIQCANNVNENCGGRSTLDLFYNPAKTPTNPTPAGWTQTGCYTEATNGRALTGYSFAANNMTWQGCLDTCQAKGFKLAGVEWSRECYCGNSYSAGAVPAPATDCNMPCSGDNLHTCGGSRRLTTWSFGATASKRDLSARRTTLRDALEQ</sequence>
<name>A0AAF1BMD1_9TREE</name>
<dbReference type="Proteomes" id="UP000827549">
    <property type="component" value="Chromosome 1"/>
</dbReference>
<accession>A0AAF1BMD1</accession>
<dbReference type="PROSITE" id="PS51212">
    <property type="entry name" value="WSC"/>
    <property type="match status" value="2"/>
</dbReference>
<keyword evidence="1" id="KW-0732">Signal</keyword>
<dbReference type="PANTHER" id="PTHR43662:SF3">
    <property type="entry name" value="DOMAIN PROTEIN, PUTATIVE (AFU_ORTHOLOGUE AFUA_6G11970)-RELATED"/>
    <property type="match status" value="1"/>
</dbReference>
<feature type="signal peptide" evidence="1">
    <location>
        <begin position="1"/>
        <end position="19"/>
    </location>
</feature>
<evidence type="ECO:0000313" key="3">
    <source>
        <dbReference type="EMBL" id="WOO76573.1"/>
    </source>
</evidence>
<dbReference type="Pfam" id="PF01822">
    <property type="entry name" value="WSC"/>
    <property type="match status" value="2"/>
</dbReference>
<dbReference type="EMBL" id="CP086714">
    <property type="protein sequence ID" value="WOO76573.1"/>
    <property type="molecule type" value="Genomic_DNA"/>
</dbReference>
<dbReference type="RefSeq" id="XP_062622605.1">
    <property type="nucleotide sequence ID" value="XM_062766621.1"/>
</dbReference>
<keyword evidence="4" id="KW-1185">Reference proteome</keyword>
<evidence type="ECO:0000313" key="4">
    <source>
        <dbReference type="Proteomes" id="UP000827549"/>
    </source>
</evidence>